<evidence type="ECO:0000256" key="1">
    <source>
        <dbReference type="SAM" id="Phobius"/>
    </source>
</evidence>
<evidence type="ECO:0000313" key="3">
    <source>
        <dbReference type="Proteomes" id="UP001201812"/>
    </source>
</evidence>
<feature type="transmembrane region" description="Helical" evidence="1">
    <location>
        <begin position="6"/>
        <end position="34"/>
    </location>
</feature>
<keyword evidence="1" id="KW-0812">Transmembrane</keyword>
<comment type="caution">
    <text evidence="2">The sequence shown here is derived from an EMBL/GenBank/DDBJ whole genome shotgun (WGS) entry which is preliminary data.</text>
</comment>
<feature type="transmembrane region" description="Helical" evidence="1">
    <location>
        <begin position="92"/>
        <end position="115"/>
    </location>
</feature>
<protein>
    <submittedName>
        <fullName evidence="2">Uncharacterized protein</fullName>
    </submittedName>
</protein>
<feature type="transmembrane region" description="Helical" evidence="1">
    <location>
        <begin position="127"/>
        <end position="151"/>
    </location>
</feature>
<proteinExistence type="predicted"/>
<evidence type="ECO:0000313" key="2">
    <source>
        <dbReference type="EMBL" id="KAI1711627.1"/>
    </source>
</evidence>
<dbReference type="AlphaFoldDB" id="A0AAD4QZI9"/>
<dbReference type="Proteomes" id="UP001201812">
    <property type="component" value="Unassembled WGS sequence"/>
</dbReference>
<feature type="transmembrane region" description="Helical" evidence="1">
    <location>
        <begin position="157"/>
        <end position="176"/>
    </location>
</feature>
<organism evidence="2 3">
    <name type="scientific">Ditylenchus destructor</name>
    <dbReference type="NCBI Taxonomy" id="166010"/>
    <lineage>
        <taxon>Eukaryota</taxon>
        <taxon>Metazoa</taxon>
        <taxon>Ecdysozoa</taxon>
        <taxon>Nematoda</taxon>
        <taxon>Chromadorea</taxon>
        <taxon>Rhabditida</taxon>
        <taxon>Tylenchina</taxon>
        <taxon>Tylenchomorpha</taxon>
        <taxon>Sphaerularioidea</taxon>
        <taxon>Anguinidae</taxon>
        <taxon>Anguininae</taxon>
        <taxon>Ditylenchus</taxon>
    </lineage>
</organism>
<reference evidence="2" key="1">
    <citation type="submission" date="2022-01" db="EMBL/GenBank/DDBJ databases">
        <title>Genome Sequence Resource for Two Populations of Ditylenchus destructor, the Migratory Endoparasitic Phytonematode.</title>
        <authorList>
            <person name="Zhang H."/>
            <person name="Lin R."/>
            <person name="Xie B."/>
        </authorList>
    </citation>
    <scope>NUCLEOTIDE SEQUENCE</scope>
    <source>
        <strain evidence="2">BazhouSP</strain>
    </source>
</reference>
<name>A0AAD4QZI9_9BILA</name>
<feature type="transmembrane region" description="Helical" evidence="1">
    <location>
        <begin position="226"/>
        <end position="249"/>
    </location>
</feature>
<dbReference type="EMBL" id="JAKKPZ010000021">
    <property type="protein sequence ID" value="KAI1711627.1"/>
    <property type="molecule type" value="Genomic_DNA"/>
</dbReference>
<gene>
    <name evidence="2" type="ORF">DdX_10089</name>
</gene>
<sequence>MASNALLHIVFTFQIIAILIFSVVATALFSRILYLYCCRRGSGLCVRCLSKCMISYMILNSIGLITAIPYYASKLPIFHQPSSPELEFWLSTIGMTDLGVMPLTVFFLALERCLAIQFRFSKKLEKIVFASNLISVLAITFTNFIVCSLGYRSSFLFVFKMVIGVLNIGACAFLCWKVHHFKRNSKYNISNTKNTIVKFTCISELILEFLPNLVATVIIMTVGRELFAYTGPFATTTQCLNVMICAIIYSKTLHSKNKSSTVVFTHSSK</sequence>
<keyword evidence="3" id="KW-1185">Reference proteome</keyword>
<keyword evidence="1" id="KW-1133">Transmembrane helix</keyword>
<keyword evidence="1" id="KW-0472">Membrane</keyword>
<feature type="transmembrane region" description="Helical" evidence="1">
    <location>
        <begin position="54"/>
        <end position="72"/>
    </location>
</feature>
<accession>A0AAD4QZI9</accession>
<feature type="transmembrane region" description="Helical" evidence="1">
    <location>
        <begin position="196"/>
        <end position="220"/>
    </location>
</feature>